<dbReference type="STRING" id="170623.SAMN04244579_04956"/>
<feature type="region of interest" description="Disordered" evidence="1">
    <location>
        <begin position="1"/>
        <end position="25"/>
    </location>
</feature>
<evidence type="ECO:0000259" key="2">
    <source>
        <dbReference type="Pfam" id="PF02771"/>
    </source>
</evidence>
<dbReference type="InterPro" id="IPR013786">
    <property type="entry name" value="AcylCoA_DH/ox_N"/>
</dbReference>
<feature type="non-terminal residue" evidence="3">
    <location>
        <position position="89"/>
    </location>
</feature>
<dbReference type="Proteomes" id="UP000199005">
    <property type="component" value="Unassembled WGS sequence"/>
</dbReference>
<dbReference type="InterPro" id="IPR037069">
    <property type="entry name" value="AcylCoA_DH/ox_N_sf"/>
</dbReference>
<gene>
    <name evidence="3" type="ORF">SAMN04244579_04956</name>
</gene>
<dbReference type="Pfam" id="PF02771">
    <property type="entry name" value="Acyl-CoA_dh_N"/>
    <property type="match status" value="1"/>
</dbReference>
<dbReference type="GO" id="GO:0016627">
    <property type="term" value="F:oxidoreductase activity, acting on the CH-CH group of donors"/>
    <property type="evidence" value="ECO:0007669"/>
    <property type="project" value="InterPro"/>
</dbReference>
<feature type="domain" description="Acyl-CoA dehydrogenase/oxidase N-terminal" evidence="2">
    <location>
        <begin position="34"/>
        <end position="85"/>
    </location>
</feature>
<reference evidence="3 4" key="1">
    <citation type="submission" date="2016-10" db="EMBL/GenBank/DDBJ databases">
        <authorList>
            <person name="de Groot N.N."/>
        </authorList>
    </citation>
    <scope>NUCLEOTIDE SEQUENCE [LARGE SCALE GENOMIC DNA]</scope>
    <source>
        <strain evidence="3 4">DSM 1041</strain>
    </source>
</reference>
<protein>
    <submittedName>
        <fullName evidence="3">Acyl-CoA dehydrogenase, N-terminal domain</fullName>
    </submittedName>
</protein>
<dbReference type="Gene3D" id="1.10.540.10">
    <property type="entry name" value="Acyl-CoA dehydrogenase/oxidase, N-terminal domain"/>
    <property type="match status" value="1"/>
</dbReference>
<proteinExistence type="predicted"/>
<dbReference type="RefSeq" id="WP_139211482.1">
    <property type="nucleotide sequence ID" value="NZ_FNYO01000237.1"/>
</dbReference>
<evidence type="ECO:0000313" key="3">
    <source>
        <dbReference type="EMBL" id="SEJ63243.1"/>
    </source>
</evidence>
<sequence length="89" mass="9075">MSLSVQKPGVSPAAGDRGPAGAWNPDGFLSELTRVLAATAAEYDRSGSFPRANFQYLHEHGLLALTVPRAQGGAGAGLGEARQVVSAVA</sequence>
<name>A0A1H7AC74_9GAMM</name>
<dbReference type="EMBL" id="FNYO01000237">
    <property type="protein sequence ID" value="SEJ63243.1"/>
    <property type="molecule type" value="Genomic_DNA"/>
</dbReference>
<evidence type="ECO:0000313" key="4">
    <source>
        <dbReference type="Proteomes" id="UP000199005"/>
    </source>
</evidence>
<dbReference type="GO" id="GO:0050660">
    <property type="term" value="F:flavin adenine dinucleotide binding"/>
    <property type="evidence" value="ECO:0007669"/>
    <property type="project" value="InterPro"/>
</dbReference>
<dbReference type="InterPro" id="IPR009100">
    <property type="entry name" value="AcylCoA_DH/oxidase_NM_dom_sf"/>
</dbReference>
<evidence type="ECO:0000256" key="1">
    <source>
        <dbReference type="SAM" id="MobiDB-lite"/>
    </source>
</evidence>
<accession>A0A1H7AC74</accession>
<organism evidence="3 4">
    <name type="scientific">Azotobacter beijerinckii</name>
    <dbReference type="NCBI Taxonomy" id="170623"/>
    <lineage>
        <taxon>Bacteria</taxon>
        <taxon>Pseudomonadati</taxon>
        <taxon>Pseudomonadota</taxon>
        <taxon>Gammaproteobacteria</taxon>
        <taxon>Pseudomonadales</taxon>
        <taxon>Pseudomonadaceae</taxon>
        <taxon>Azotobacter</taxon>
    </lineage>
</organism>
<dbReference type="AlphaFoldDB" id="A0A1H7AC74"/>
<dbReference type="SUPFAM" id="SSF56645">
    <property type="entry name" value="Acyl-CoA dehydrogenase NM domain-like"/>
    <property type="match status" value="1"/>
</dbReference>